<dbReference type="InterPro" id="IPR037053">
    <property type="entry name" value="Phage_tail_collar_dom_sf"/>
</dbReference>
<dbReference type="GO" id="GO:0046718">
    <property type="term" value="P:symbiont entry into host cell"/>
    <property type="evidence" value="ECO:0007669"/>
    <property type="project" value="InterPro"/>
</dbReference>
<name>A0A378UDT9_BERDE</name>
<dbReference type="Pfam" id="PF07484">
    <property type="entry name" value="Collar"/>
    <property type="match status" value="1"/>
</dbReference>
<evidence type="ECO:0000259" key="1">
    <source>
        <dbReference type="Pfam" id="PF07484"/>
    </source>
</evidence>
<dbReference type="Pfam" id="PF03406">
    <property type="entry name" value="Phage_fiber_2"/>
    <property type="match status" value="1"/>
</dbReference>
<evidence type="ECO:0000313" key="2">
    <source>
        <dbReference type="EMBL" id="STZ75578.1"/>
    </source>
</evidence>
<dbReference type="InterPro" id="IPR005068">
    <property type="entry name" value="Phage_lambda_Stf-r2"/>
</dbReference>
<feature type="domain" description="Phage tail collar" evidence="1">
    <location>
        <begin position="431"/>
        <end position="488"/>
    </location>
</feature>
<keyword evidence="3" id="KW-1185">Reference proteome</keyword>
<dbReference type="RefSeq" id="WP_066075913.1">
    <property type="nucleotide sequence ID" value="NZ_CP181246.1"/>
</dbReference>
<dbReference type="EMBL" id="UGQS01000001">
    <property type="protein sequence ID" value="STZ75578.1"/>
    <property type="molecule type" value="Genomic_DNA"/>
</dbReference>
<dbReference type="SUPFAM" id="SSF88874">
    <property type="entry name" value="Receptor-binding domain of short tail fibre protein gp12"/>
    <property type="match status" value="1"/>
</dbReference>
<dbReference type="Gene3D" id="3.90.1340.10">
    <property type="entry name" value="Phage tail collar domain"/>
    <property type="match status" value="1"/>
</dbReference>
<sequence length="579" mass="60840">MREINTQDKRFIDGNGRDVLGTVVTADWLNAVQDELTGLVRGFGAQVAPGTPNQIYQLVSTALNSMASNRVIINAGSGIIGGGDLTSSRMLSLGIPSTLTDKTTNATTSNSHTHELARASTTAAGIVRLNDTLTSTATDQALTAAQGKALNEAKLNVGALKYTHKAVPGAATVYTLDFGNKQSLIDLMGSDYVGYGHFETTLHNSSTSHTLINAPLDGVRSALHLTLYLMGAHSFMEVVYLSSGRRFYSIFNFGQESWAPAWIELISTRRLTDAANVDDSTIAASARALKLVADGAASASTVITAGNGLTGGGTLGANRTITLGTPGTITGTTGNTTTTTSHTHAIQWATTGVAGVVQLSTATNSTATNMAATPSAVKAAYDQAAAKVTNLSNGTNALGMRWDNSRIFVRVDNTDFPVATTADVAAAMPPGTVIYFAGLVPPNGFLKCNGAQVSRATYAGIFAAIGTTYGAGNGSTTFNLPDLRGEFIRGYDDGRTVDNGRVLGSWQADELRWHDHIYRRGHLSNSVAWERVEASRDRSASLYDGDGRFDDPGDRVSTAAFGGVETRPRNLALLACIKI</sequence>
<dbReference type="GO" id="GO:0019062">
    <property type="term" value="P:virion attachment to host cell"/>
    <property type="evidence" value="ECO:0007669"/>
    <property type="project" value="InterPro"/>
</dbReference>
<proteinExistence type="predicted"/>
<dbReference type="InterPro" id="IPR011083">
    <property type="entry name" value="Phage_tail_collar_dom"/>
</dbReference>
<evidence type="ECO:0000313" key="3">
    <source>
        <dbReference type="Proteomes" id="UP000254651"/>
    </source>
</evidence>
<reference evidence="2 3" key="1">
    <citation type="submission" date="2018-06" db="EMBL/GenBank/DDBJ databases">
        <authorList>
            <consortium name="Pathogen Informatics"/>
            <person name="Doyle S."/>
        </authorList>
    </citation>
    <scope>NUCLEOTIDE SEQUENCE [LARGE SCALE GENOMIC DNA]</scope>
    <source>
        <strain evidence="2 3">NCTC10295</strain>
    </source>
</reference>
<gene>
    <name evidence="2" type="ORF">NCTC10295_00319</name>
</gene>
<organism evidence="2 3">
    <name type="scientific">Bergeriella denitrificans</name>
    <name type="common">Neisseria denitrificans</name>
    <dbReference type="NCBI Taxonomy" id="494"/>
    <lineage>
        <taxon>Bacteria</taxon>
        <taxon>Pseudomonadati</taxon>
        <taxon>Pseudomonadota</taxon>
        <taxon>Betaproteobacteria</taxon>
        <taxon>Neisseriales</taxon>
        <taxon>Neisseriaceae</taxon>
        <taxon>Bergeriella</taxon>
    </lineage>
</organism>
<accession>A0A378UDT9</accession>
<dbReference type="Proteomes" id="UP000254651">
    <property type="component" value="Unassembled WGS sequence"/>
</dbReference>
<dbReference type="AlphaFoldDB" id="A0A378UDT9"/>
<protein>
    <submittedName>
        <fullName evidence="2">Putative phage tail fiber protein</fullName>
    </submittedName>
</protein>